<keyword evidence="2 7" id="KW-0812">Transmembrane</keyword>
<evidence type="ECO:0000256" key="7">
    <source>
        <dbReference type="SAM" id="Phobius"/>
    </source>
</evidence>
<evidence type="ECO:0000313" key="10">
    <source>
        <dbReference type="EMBL" id="OQB75172.1"/>
    </source>
</evidence>
<dbReference type="PROSITE" id="PS50893">
    <property type="entry name" value="ABC_TRANSPORTER_2"/>
    <property type="match status" value="1"/>
</dbReference>
<evidence type="ECO:0000256" key="5">
    <source>
        <dbReference type="ARBA" id="ARBA00022989"/>
    </source>
</evidence>
<keyword evidence="5 7" id="KW-1133">Transmembrane helix</keyword>
<dbReference type="InterPro" id="IPR039421">
    <property type="entry name" value="Type_1_exporter"/>
</dbReference>
<dbReference type="Proteomes" id="UP000485562">
    <property type="component" value="Unassembled WGS sequence"/>
</dbReference>
<dbReference type="GO" id="GO:0005524">
    <property type="term" value="F:ATP binding"/>
    <property type="evidence" value="ECO:0007669"/>
    <property type="project" value="UniProtKB-KW"/>
</dbReference>
<feature type="transmembrane region" description="Helical" evidence="7">
    <location>
        <begin position="188"/>
        <end position="205"/>
    </location>
</feature>
<dbReference type="GO" id="GO:0005886">
    <property type="term" value="C:plasma membrane"/>
    <property type="evidence" value="ECO:0007669"/>
    <property type="project" value="UniProtKB-SubCell"/>
</dbReference>
<feature type="transmembrane region" description="Helical" evidence="7">
    <location>
        <begin position="269"/>
        <end position="290"/>
    </location>
</feature>
<dbReference type="SUPFAM" id="SSF90123">
    <property type="entry name" value="ABC transporter transmembrane region"/>
    <property type="match status" value="1"/>
</dbReference>
<evidence type="ECO:0000256" key="3">
    <source>
        <dbReference type="ARBA" id="ARBA00022741"/>
    </source>
</evidence>
<dbReference type="PANTHER" id="PTHR43394:SF1">
    <property type="entry name" value="ATP-BINDING CASSETTE SUB-FAMILY B MEMBER 10, MITOCHONDRIAL"/>
    <property type="match status" value="1"/>
</dbReference>
<dbReference type="Pfam" id="PF00005">
    <property type="entry name" value="ABC_tran"/>
    <property type="match status" value="1"/>
</dbReference>
<dbReference type="SMART" id="SM00382">
    <property type="entry name" value="AAA"/>
    <property type="match status" value="1"/>
</dbReference>
<dbReference type="InterPro" id="IPR017871">
    <property type="entry name" value="ABC_transporter-like_CS"/>
</dbReference>
<evidence type="ECO:0000256" key="4">
    <source>
        <dbReference type="ARBA" id="ARBA00022840"/>
    </source>
</evidence>
<feature type="transmembrane region" description="Helical" evidence="7">
    <location>
        <begin position="302"/>
        <end position="328"/>
    </location>
</feature>
<dbReference type="Pfam" id="PF00664">
    <property type="entry name" value="ABC_membrane"/>
    <property type="match status" value="1"/>
</dbReference>
<accession>A0A1V6CE38</accession>
<keyword evidence="10" id="KW-0378">Hydrolase</keyword>
<comment type="caution">
    <text evidence="10">The sequence shown here is derived from an EMBL/GenBank/DDBJ whole genome shotgun (WGS) entry which is preliminary data.</text>
</comment>
<evidence type="ECO:0000256" key="6">
    <source>
        <dbReference type="ARBA" id="ARBA00023136"/>
    </source>
</evidence>
<feature type="domain" description="ABC transmembrane type-1" evidence="9">
    <location>
        <begin position="22"/>
        <end position="329"/>
    </location>
</feature>
<dbReference type="AlphaFoldDB" id="A0A1V6CE38"/>
<evidence type="ECO:0000256" key="2">
    <source>
        <dbReference type="ARBA" id="ARBA00022692"/>
    </source>
</evidence>
<comment type="subcellular location">
    <subcellularLocation>
        <location evidence="1">Cell membrane</location>
        <topology evidence="1">Multi-pass membrane protein</topology>
    </subcellularLocation>
</comment>
<dbReference type="EC" id="3.6.3.-" evidence="10"/>
<dbReference type="InterPro" id="IPR011527">
    <property type="entry name" value="ABC1_TM_dom"/>
</dbReference>
<dbReference type="InterPro" id="IPR003593">
    <property type="entry name" value="AAA+_ATPase"/>
</dbReference>
<dbReference type="PROSITE" id="PS50929">
    <property type="entry name" value="ABC_TM1F"/>
    <property type="match status" value="1"/>
</dbReference>
<evidence type="ECO:0000256" key="1">
    <source>
        <dbReference type="ARBA" id="ARBA00004651"/>
    </source>
</evidence>
<keyword evidence="6 7" id="KW-0472">Membrane</keyword>
<dbReference type="PROSITE" id="PS00211">
    <property type="entry name" value="ABC_TRANSPORTER_1"/>
    <property type="match status" value="1"/>
</dbReference>
<sequence>MKIIKEYLKLRRYVFIQQGYFWAGLFTSILSTLFNAGSLTTVVPLIDRIFAGKPIIMPESIPDIPGLEAFVSRLNTTEPLTLLKAAIGFLILMVVCKGITFYYQNYFLRTFGNRILTNIRFYIYKKIQYLSMEFFARKKTGELTSRILIDISMLDNVLSREIPLLILNIFQAIIFLTIILVIDWKLTILSLLIFPVMLFPILNLSKKLRKITKSIQISWANLSNIIHESIYGQSVIKAYNQEQNIIEKFKKENESIFRAHVSTIRRTSLIGPFSELLTTIGGSLIIFVGVEKVLNNEFSSGFLIMFIAGLISLIGPAKAIMNSIAYIYMASSTLPRIYGIFEEKQTVCDTGTMECPDIKSGITFNNVSFNYDKVPVLRNISLHIKVGEQIGIVGPIGVGKSSLINLLLRLYEPSEGEILFDEIDIRKFTLKSLRSKIGLVTQEPIIFSDTVRNNICFGSENFTEEDFQKAVSISRVSEFIGKLKDGYDTVVGERGHTLSGGQKQLICLARAILKNPQILAFDEVTASLDSQSEKILHQALESVMENRTVIFVAHRLATVKNMDKIVVLKDGKIEEIGTHNQLIEKNGFYAKLWSYQHQG</sequence>
<feature type="transmembrane region" description="Helical" evidence="7">
    <location>
        <begin position="82"/>
        <end position="103"/>
    </location>
</feature>
<gene>
    <name evidence="10" type="ORF">BWX89_00114</name>
</gene>
<proteinExistence type="predicted"/>
<dbReference type="SUPFAM" id="SSF52540">
    <property type="entry name" value="P-loop containing nucleoside triphosphate hydrolases"/>
    <property type="match status" value="1"/>
</dbReference>
<feature type="transmembrane region" description="Helical" evidence="7">
    <location>
        <begin position="20"/>
        <end position="46"/>
    </location>
</feature>
<dbReference type="Gene3D" id="1.20.1560.10">
    <property type="entry name" value="ABC transporter type 1, transmembrane domain"/>
    <property type="match status" value="1"/>
</dbReference>
<reference evidence="10" key="1">
    <citation type="submission" date="2017-02" db="EMBL/GenBank/DDBJ databases">
        <title>Delving into the versatile metabolic prowess of the omnipresent phylum Bacteroidetes.</title>
        <authorList>
            <person name="Nobu M.K."/>
            <person name="Mei R."/>
            <person name="Narihiro T."/>
            <person name="Kuroda K."/>
            <person name="Liu W.-T."/>
        </authorList>
    </citation>
    <scope>NUCLEOTIDE SEQUENCE</scope>
    <source>
        <strain evidence="10">ADurb.Bin131</strain>
    </source>
</reference>
<keyword evidence="3" id="KW-0547">Nucleotide-binding</keyword>
<dbReference type="EMBL" id="MWDQ01000022">
    <property type="protein sequence ID" value="OQB75172.1"/>
    <property type="molecule type" value="Genomic_DNA"/>
</dbReference>
<evidence type="ECO:0000259" key="9">
    <source>
        <dbReference type="PROSITE" id="PS50929"/>
    </source>
</evidence>
<dbReference type="InterPro" id="IPR003439">
    <property type="entry name" value="ABC_transporter-like_ATP-bd"/>
</dbReference>
<dbReference type="Gene3D" id="3.40.50.300">
    <property type="entry name" value="P-loop containing nucleotide triphosphate hydrolases"/>
    <property type="match status" value="1"/>
</dbReference>
<feature type="domain" description="ABC transporter" evidence="8">
    <location>
        <begin position="362"/>
        <end position="595"/>
    </location>
</feature>
<dbReference type="FunFam" id="3.40.50.300:FF:000218">
    <property type="entry name" value="Multidrug ABC transporter ATP-binding protein"/>
    <property type="match status" value="1"/>
</dbReference>
<protein>
    <submittedName>
        <fullName evidence="10">Multidrug export ATP-binding/permease protein</fullName>
        <ecNumber evidence="10">3.6.3.-</ecNumber>
    </submittedName>
</protein>
<dbReference type="InterPro" id="IPR036640">
    <property type="entry name" value="ABC1_TM_sf"/>
</dbReference>
<keyword evidence="4 10" id="KW-0067">ATP-binding</keyword>
<evidence type="ECO:0000259" key="8">
    <source>
        <dbReference type="PROSITE" id="PS50893"/>
    </source>
</evidence>
<name>A0A1V6CE38_UNCT6</name>
<dbReference type="GO" id="GO:0016887">
    <property type="term" value="F:ATP hydrolysis activity"/>
    <property type="evidence" value="ECO:0007669"/>
    <property type="project" value="InterPro"/>
</dbReference>
<dbReference type="GO" id="GO:0015421">
    <property type="term" value="F:ABC-type oligopeptide transporter activity"/>
    <property type="evidence" value="ECO:0007669"/>
    <property type="project" value="TreeGrafter"/>
</dbReference>
<dbReference type="CDD" id="cd18552">
    <property type="entry name" value="ABC_6TM_MsbA_like"/>
    <property type="match status" value="1"/>
</dbReference>
<dbReference type="InterPro" id="IPR027417">
    <property type="entry name" value="P-loop_NTPase"/>
</dbReference>
<feature type="transmembrane region" description="Helical" evidence="7">
    <location>
        <begin position="162"/>
        <end position="182"/>
    </location>
</feature>
<organism evidence="10">
    <name type="scientific">candidate division TA06 bacterium ADurb.Bin131</name>
    <dbReference type="NCBI Taxonomy" id="1852827"/>
    <lineage>
        <taxon>Bacteria</taxon>
        <taxon>Bacteria division TA06</taxon>
    </lineage>
</organism>
<dbReference type="PANTHER" id="PTHR43394">
    <property type="entry name" value="ATP-DEPENDENT PERMEASE MDL1, MITOCHONDRIAL"/>
    <property type="match status" value="1"/>
</dbReference>